<dbReference type="Proteomes" id="UP001354989">
    <property type="component" value="Chromosome"/>
</dbReference>
<reference evidence="2 3" key="1">
    <citation type="submission" date="2021-12" db="EMBL/GenBank/DDBJ databases">
        <title>Genome sequencing of bacteria with rrn-lacking chromosome and rrn-plasmid.</title>
        <authorList>
            <person name="Anda M."/>
            <person name="Iwasaki W."/>
        </authorList>
    </citation>
    <scope>NUCLEOTIDE SEQUENCE [LARGE SCALE GENOMIC DNA]</scope>
    <source>
        <strain evidence="2 3">NBRC 101262</strain>
    </source>
</reference>
<keyword evidence="3" id="KW-1185">Reference proteome</keyword>
<proteinExistence type="predicted"/>
<sequence length="157" mass="16347">MTNLFNHAAKLFFFIGAIALMTACGGDDPAPTPEPENPQETQSKLLMGMWGDATVETTDGDDSFDALTLKFGNDADFKGGSLEAGGVNDELAAFGDAWAFAGSSTTSLSVGGGVETITIESISETTLKIKFSYEGAEAAREKAINGVGSYTVTLTKN</sequence>
<feature type="signal peptide" evidence="1">
    <location>
        <begin position="1"/>
        <end position="19"/>
    </location>
</feature>
<feature type="chain" id="PRO_5047120569" description="Lipocalin-like domain-containing protein" evidence="1">
    <location>
        <begin position="20"/>
        <end position="157"/>
    </location>
</feature>
<protein>
    <recommendedName>
        <fullName evidence="4">Lipocalin-like domain-containing protein</fullName>
    </recommendedName>
</protein>
<dbReference type="EMBL" id="AP025292">
    <property type="protein sequence ID" value="BDC99716.1"/>
    <property type="molecule type" value="Genomic_DNA"/>
</dbReference>
<organism evidence="2 3">
    <name type="scientific">Persicobacter psychrovividus</name>
    <dbReference type="NCBI Taxonomy" id="387638"/>
    <lineage>
        <taxon>Bacteria</taxon>
        <taxon>Pseudomonadati</taxon>
        <taxon>Bacteroidota</taxon>
        <taxon>Cytophagia</taxon>
        <taxon>Cytophagales</taxon>
        <taxon>Persicobacteraceae</taxon>
        <taxon>Persicobacter</taxon>
    </lineage>
</organism>
<evidence type="ECO:0000313" key="2">
    <source>
        <dbReference type="EMBL" id="BDC99716.1"/>
    </source>
</evidence>
<keyword evidence="1" id="KW-0732">Signal</keyword>
<evidence type="ECO:0000256" key="1">
    <source>
        <dbReference type="SAM" id="SignalP"/>
    </source>
</evidence>
<evidence type="ECO:0008006" key="4">
    <source>
        <dbReference type="Google" id="ProtNLM"/>
    </source>
</evidence>
<gene>
    <name evidence="2" type="ORF">PEPS_19970</name>
</gene>
<name>A0ABM7VFI9_9BACT</name>
<accession>A0ABM7VFI9</accession>
<evidence type="ECO:0000313" key="3">
    <source>
        <dbReference type="Proteomes" id="UP001354989"/>
    </source>
</evidence>
<dbReference type="RefSeq" id="WP_338396964.1">
    <property type="nucleotide sequence ID" value="NZ_AP025292.1"/>
</dbReference>